<gene>
    <name evidence="1" type="ORF">JIN82_08580</name>
</gene>
<protein>
    <submittedName>
        <fullName evidence="1">Uncharacterized protein</fullName>
    </submittedName>
</protein>
<comment type="caution">
    <text evidence="1">The sequence shown here is derived from an EMBL/GenBank/DDBJ whole genome shotgun (WGS) entry which is preliminary data.</text>
</comment>
<dbReference type="Gene3D" id="2.60.120.260">
    <property type="entry name" value="Galactose-binding domain-like"/>
    <property type="match status" value="1"/>
</dbReference>
<evidence type="ECO:0000313" key="2">
    <source>
        <dbReference type="Proteomes" id="UP000624703"/>
    </source>
</evidence>
<dbReference type="Proteomes" id="UP000624703">
    <property type="component" value="Unassembled WGS sequence"/>
</dbReference>
<reference evidence="1" key="1">
    <citation type="submission" date="2021-01" db="EMBL/GenBank/DDBJ databases">
        <title>Modified the classification status of verrucomicrobia.</title>
        <authorList>
            <person name="Feng X."/>
        </authorList>
    </citation>
    <scope>NUCLEOTIDE SEQUENCE</scope>
    <source>
        <strain evidence="1">_KCTC 22039</strain>
    </source>
</reference>
<evidence type="ECO:0000313" key="1">
    <source>
        <dbReference type="EMBL" id="MBK1791205.1"/>
    </source>
</evidence>
<name>A0A8J7SI40_9BACT</name>
<dbReference type="AlphaFoldDB" id="A0A8J7SI40"/>
<sequence length="367" mass="40786">MLVNLVQLKRWIFTAALWMIIGNAGAKNETVLSENFDDGSDSIAHERGNFKWHKTSSKVGRRGASVSLEVPAKQKGFLMIKPGLPTRSERGMEFISWVYLDRGDADTQIWLQVMRKGEWVTLQTWMEGSDFTKGEWSKLRGKYQTSESFPARSKFRLAIVSAGVGAHVYVNNFRFIKLGEQPVFLTEDFNSGEWLNVHDGDYEKVNLTARLQGEIGNPNGWKFYTNNRLNENIFVAAVSFTREAAAVKTDRVVALGLKNDALAAKPVKLRAGMDLKVSFDYRSAKPEDVILCGLFKTVPKYSAGDGGGIVTKGAISCHRITFPGLSFGSMTKSLGAVPADGVYHLVIYRRGAGLPTWFTNLKIEGEN</sequence>
<keyword evidence="2" id="KW-1185">Reference proteome</keyword>
<proteinExistence type="predicted"/>
<dbReference type="EMBL" id="JAENIM010000039">
    <property type="protein sequence ID" value="MBK1791205.1"/>
    <property type="molecule type" value="Genomic_DNA"/>
</dbReference>
<organism evidence="1 2">
    <name type="scientific">Persicirhabdus sediminis</name>
    <dbReference type="NCBI Taxonomy" id="454144"/>
    <lineage>
        <taxon>Bacteria</taxon>
        <taxon>Pseudomonadati</taxon>
        <taxon>Verrucomicrobiota</taxon>
        <taxon>Verrucomicrobiia</taxon>
        <taxon>Verrucomicrobiales</taxon>
        <taxon>Verrucomicrobiaceae</taxon>
        <taxon>Persicirhabdus</taxon>
    </lineage>
</organism>
<accession>A0A8J7SI40</accession>
<dbReference type="RefSeq" id="WP_200311219.1">
    <property type="nucleotide sequence ID" value="NZ_JAENIM010000039.1"/>
</dbReference>